<dbReference type="PANTHER" id="PTHR43685:SF3">
    <property type="entry name" value="SLR2126 PROTEIN"/>
    <property type="match status" value="1"/>
</dbReference>
<proteinExistence type="predicted"/>
<feature type="domain" description="Glycosyltransferase 2-like" evidence="1">
    <location>
        <begin position="6"/>
        <end position="134"/>
    </location>
</feature>
<keyword evidence="2" id="KW-0808">Transferase</keyword>
<keyword evidence="3" id="KW-1185">Reference proteome</keyword>
<evidence type="ECO:0000313" key="3">
    <source>
        <dbReference type="Proteomes" id="UP001497493"/>
    </source>
</evidence>
<dbReference type="InterPro" id="IPR029044">
    <property type="entry name" value="Nucleotide-diphossugar_trans"/>
</dbReference>
<sequence>MTMTVSVVLTVLNEAKNLAALLDDLLAQSLPPDEIVIVDGGSTDGTRALLQRYADRHPSIKVFVEPGVNIARGRNLAIARATGEIIAVTDGGCRPDPDWLRELIAPFQRDPEVDAVAGRICAIGTTRFDYYNGLLSIPEGAGTSQTRMFYGRSSAFRRALWARIGGYPEWLYTAEDSLFALRAQGLGAKIVSAPASRLLWYPRPTLFKTAKMFYLYGRGNGHIQRGDLKGTLYWLRYHALWLATLAAGFWQPWLWLGTAATLAQLLRISVGPALRQLEAAGVQAPDRFFYVPLIVLTRNLATNLGYLAGHLEYRRNATFRERLRAYRELP</sequence>
<dbReference type="PANTHER" id="PTHR43685">
    <property type="entry name" value="GLYCOSYLTRANSFERASE"/>
    <property type="match status" value="1"/>
</dbReference>
<dbReference type="RefSeq" id="WP_348757842.1">
    <property type="nucleotide sequence ID" value="NZ_OZ026884.1"/>
</dbReference>
<accession>A0ABP1CAV5</accession>
<name>A0ABP1CAV5_9GAMM</name>
<evidence type="ECO:0000259" key="1">
    <source>
        <dbReference type="Pfam" id="PF00535"/>
    </source>
</evidence>
<protein>
    <submittedName>
        <fullName evidence="2">Glycosyl transferase family 2</fullName>
    </submittedName>
</protein>
<reference evidence="2 3" key="1">
    <citation type="submission" date="2024-04" db="EMBL/GenBank/DDBJ databases">
        <authorList>
            <person name="Cremers G."/>
        </authorList>
    </citation>
    <scope>NUCLEOTIDE SEQUENCE [LARGE SCALE GENOMIC DNA]</scope>
    <source>
        <strain evidence="2">MeCH1-AG</strain>
    </source>
</reference>
<dbReference type="Proteomes" id="UP001497493">
    <property type="component" value="Chromosome"/>
</dbReference>
<organism evidence="2 3">
    <name type="scientific">Candidatus Methylocalor cossyra</name>
    <dbReference type="NCBI Taxonomy" id="3108543"/>
    <lineage>
        <taxon>Bacteria</taxon>
        <taxon>Pseudomonadati</taxon>
        <taxon>Pseudomonadota</taxon>
        <taxon>Gammaproteobacteria</taxon>
        <taxon>Methylococcales</taxon>
        <taxon>Methylococcaceae</taxon>
        <taxon>Candidatus Methylocalor</taxon>
    </lineage>
</organism>
<evidence type="ECO:0000313" key="2">
    <source>
        <dbReference type="EMBL" id="CAL1241317.1"/>
    </source>
</evidence>
<dbReference type="Gene3D" id="3.90.550.10">
    <property type="entry name" value="Spore Coat Polysaccharide Biosynthesis Protein SpsA, Chain A"/>
    <property type="match status" value="1"/>
</dbReference>
<gene>
    <name evidence="2" type="ORF">MECH1_V1_2541</name>
</gene>
<dbReference type="SUPFAM" id="SSF53448">
    <property type="entry name" value="Nucleotide-diphospho-sugar transferases"/>
    <property type="match status" value="1"/>
</dbReference>
<dbReference type="InterPro" id="IPR050834">
    <property type="entry name" value="Glycosyltransf_2"/>
</dbReference>
<dbReference type="InterPro" id="IPR001173">
    <property type="entry name" value="Glyco_trans_2-like"/>
</dbReference>
<dbReference type="EMBL" id="OZ026884">
    <property type="protein sequence ID" value="CAL1241317.1"/>
    <property type="molecule type" value="Genomic_DNA"/>
</dbReference>
<dbReference type="Pfam" id="PF00535">
    <property type="entry name" value="Glycos_transf_2"/>
    <property type="match status" value="1"/>
</dbReference>
<dbReference type="GO" id="GO:0016740">
    <property type="term" value="F:transferase activity"/>
    <property type="evidence" value="ECO:0007669"/>
    <property type="project" value="UniProtKB-KW"/>
</dbReference>